<protein>
    <recommendedName>
        <fullName evidence="5">Lipoprotein</fullName>
    </recommendedName>
</protein>
<proteinExistence type="predicted"/>
<feature type="chain" id="PRO_5046196273" description="Lipoprotein" evidence="2">
    <location>
        <begin position="22"/>
        <end position="186"/>
    </location>
</feature>
<dbReference type="PROSITE" id="PS51257">
    <property type="entry name" value="PROKAR_LIPOPROTEIN"/>
    <property type="match status" value="1"/>
</dbReference>
<evidence type="ECO:0000256" key="1">
    <source>
        <dbReference type="SAM" id="MobiDB-lite"/>
    </source>
</evidence>
<feature type="signal peptide" evidence="2">
    <location>
        <begin position="1"/>
        <end position="21"/>
    </location>
</feature>
<evidence type="ECO:0000313" key="3">
    <source>
        <dbReference type="EMBL" id="MDT0675775.1"/>
    </source>
</evidence>
<keyword evidence="2" id="KW-0732">Signal</keyword>
<accession>A0ABU3D2L1</accession>
<gene>
    <name evidence="3" type="ORF">RM539_04155</name>
</gene>
<name>A0ABU3D2L1_9FLAO</name>
<feature type="region of interest" description="Disordered" evidence="1">
    <location>
        <begin position="28"/>
        <end position="65"/>
    </location>
</feature>
<comment type="caution">
    <text evidence="3">The sequence shown here is derived from an EMBL/GenBank/DDBJ whole genome shotgun (WGS) entry which is preliminary data.</text>
</comment>
<keyword evidence="4" id="KW-1185">Reference proteome</keyword>
<feature type="compositionally biased region" description="Polar residues" evidence="1">
    <location>
        <begin position="52"/>
        <end position="64"/>
    </location>
</feature>
<evidence type="ECO:0000256" key="2">
    <source>
        <dbReference type="SAM" id="SignalP"/>
    </source>
</evidence>
<dbReference type="EMBL" id="JAVRHK010000002">
    <property type="protein sequence ID" value="MDT0675775.1"/>
    <property type="molecule type" value="Genomic_DNA"/>
</dbReference>
<evidence type="ECO:0000313" key="4">
    <source>
        <dbReference type="Proteomes" id="UP001262582"/>
    </source>
</evidence>
<reference evidence="3 4" key="1">
    <citation type="submission" date="2023-09" db="EMBL/GenBank/DDBJ databases">
        <authorList>
            <person name="Rey-Velasco X."/>
        </authorList>
    </citation>
    <scope>NUCLEOTIDE SEQUENCE [LARGE SCALE GENOMIC DNA]</scope>
    <source>
        <strain evidence="3 4">F117</strain>
    </source>
</reference>
<evidence type="ECO:0008006" key="5">
    <source>
        <dbReference type="Google" id="ProtNLM"/>
    </source>
</evidence>
<dbReference type="RefSeq" id="WP_311502171.1">
    <property type="nucleotide sequence ID" value="NZ_JAVRHK010000002.1"/>
</dbReference>
<sequence length="186" mass="20926">MKLKLYSLAFFFILLSCKNGADNENVEIEDNGTNNEYNAVGPGIPVEEDASNNESVDRNNTSPEIQAGNYIKTGHKTGQNCQCYCLNISLSETSNLCLVENEMYITSTFERDGDRINVFYNSTSEENKNSDLPWDKFDKDKPIAVLEPQPNGQIHLDWKGFSINGELAVDYAIFGKKNLEGTYEKK</sequence>
<dbReference type="Proteomes" id="UP001262582">
    <property type="component" value="Unassembled WGS sequence"/>
</dbReference>
<organism evidence="3 4">
    <name type="scientific">Autumnicola musiva</name>
    <dbReference type="NCBI Taxonomy" id="3075589"/>
    <lineage>
        <taxon>Bacteria</taxon>
        <taxon>Pseudomonadati</taxon>
        <taxon>Bacteroidota</taxon>
        <taxon>Flavobacteriia</taxon>
        <taxon>Flavobacteriales</taxon>
        <taxon>Flavobacteriaceae</taxon>
        <taxon>Autumnicola</taxon>
    </lineage>
</organism>